<evidence type="ECO:0000313" key="3">
    <source>
        <dbReference type="EMBL" id="EPB67413.1"/>
    </source>
</evidence>
<feature type="transmembrane region" description="Helical" evidence="1">
    <location>
        <begin position="240"/>
        <end position="262"/>
    </location>
</feature>
<organism evidence="3 4">
    <name type="scientific">Ancylostoma ceylanicum</name>
    <dbReference type="NCBI Taxonomy" id="53326"/>
    <lineage>
        <taxon>Eukaryota</taxon>
        <taxon>Metazoa</taxon>
        <taxon>Ecdysozoa</taxon>
        <taxon>Nematoda</taxon>
        <taxon>Chromadorea</taxon>
        <taxon>Rhabditida</taxon>
        <taxon>Rhabditina</taxon>
        <taxon>Rhabditomorpha</taxon>
        <taxon>Strongyloidea</taxon>
        <taxon>Ancylostomatidae</taxon>
        <taxon>Ancylostomatinae</taxon>
        <taxon>Ancylostoma</taxon>
    </lineage>
</organism>
<dbReference type="InterPro" id="IPR029058">
    <property type="entry name" value="AB_hydrolase_fold"/>
</dbReference>
<keyword evidence="1" id="KW-0812">Transmembrane</keyword>
<name>A0A0D6L8Q2_9BILA</name>
<dbReference type="Proteomes" id="UP000054495">
    <property type="component" value="Unassembled WGS sequence"/>
</dbReference>
<protein>
    <submittedName>
        <fullName evidence="3">Triacylglycerol lipase</fullName>
    </submittedName>
</protein>
<dbReference type="AlphaFoldDB" id="A0A0D6L8Q2"/>
<dbReference type="EMBL" id="KE125682">
    <property type="protein sequence ID" value="EPB67413.1"/>
    <property type="molecule type" value="Genomic_DNA"/>
</dbReference>
<dbReference type="PANTHER" id="PTHR45908:SF23">
    <property type="entry name" value="FUNGAL LIPASE-LIKE DOMAIN-CONTAINING PROTEIN"/>
    <property type="match status" value="1"/>
</dbReference>
<sequence length="505" mass="55095">MAAEGATKYYEYIDHVARQKFFPLAAAAYSSSPQECITNKYKNATIAVHSTVGCDPAPCASCAGFIALLHADKAITLSFRGTNTLAQLVKETEQTLFHKKIPWIAGGYVSKYFYNAFNAVWNGGMKAKFEDLLKTYPAYAIWVTGHSLGGSMASLAASYIVTNGYVNANNMKLVTFGQPRTGDSDYARALNEKVPYSFRIVHRRDIIPHFPLTCKNYSHHDSEIAKKSISYRNDKDAQKIIPVIVMKTVTVLLGVCAIAFAAPSSIDATYSDAVARSKMLPLASAAYAKNPQNCLTNRFTSAVLKRQVNVKCDAFKSDICSGYSAVLNGDKAIVLSFRGTDGFLQLVEEANKSVFESQTAWIAGGKVSKYFNDAFMAVWNGGMKDDFNTLRAQYPTYQVWVTGHSLGGSMASLAASYIVATKLAPAANVELLTFGQPRTGNKEFSAAHDNQAFYHNNMKEGAKFKVCSGDEDKGCSDGLDITTSISDHLHYFDVDVSGYGEKGCK</sequence>
<dbReference type="Gene3D" id="3.40.50.1820">
    <property type="entry name" value="alpha/beta hydrolase"/>
    <property type="match status" value="2"/>
</dbReference>
<dbReference type="Pfam" id="PF01764">
    <property type="entry name" value="Lipase_3"/>
    <property type="match status" value="2"/>
</dbReference>
<keyword evidence="1" id="KW-1133">Transmembrane helix</keyword>
<gene>
    <name evidence="3" type="ORF">ANCCEY_13493</name>
</gene>
<evidence type="ECO:0000313" key="4">
    <source>
        <dbReference type="Proteomes" id="UP000054495"/>
    </source>
</evidence>
<reference evidence="3 4" key="1">
    <citation type="submission" date="2013-05" db="EMBL/GenBank/DDBJ databases">
        <title>Draft genome of the parasitic nematode Anyclostoma ceylanicum.</title>
        <authorList>
            <person name="Mitreva M."/>
        </authorList>
    </citation>
    <scope>NUCLEOTIDE SEQUENCE [LARGE SCALE GENOMIC DNA]</scope>
</reference>
<keyword evidence="4" id="KW-1185">Reference proteome</keyword>
<proteinExistence type="predicted"/>
<feature type="domain" description="Fungal lipase-type" evidence="2">
    <location>
        <begin position="334"/>
        <end position="454"/>
    </location>
</feature>
<evidence type="ECO:0000259" key="2">
    <source>
        <dbReference type="Pfam" id="PF01764"/>
    </source>
</evidence>
<evidence type="ECO:0000256" key="1">
    <source>
        <dbReference type="SAM" id="Phobius"/>
    </source>
</evidence>
<accession>A0A0D6L8Q2</accession>
<dbReference type="CDD" id="cd00519">
    <property type="entry name" value="Lipase_3"/>
    <property type="match status" value="2"/>
</dbReference>
<keyword evidence="1" id="KW-0472">Membrane</keyword>
<dbReference type="SUPFAM" id="SSF53474">
    <property type="entry name" value="alpha/beta-Hydrolases"/>
    <property type="match status" value="2"/>
</dbReference>
<dbReference type="InterPro" id="IPR002921">
    <property type="entry name" value="Fungal_lipase-type"/>
</dbReference>
<dbReference type="GO" id="GO:0006629">
    <property type="term" value="P:lipid metabolic process"/>
    <property type="evidence" value="ECO:0007669"/>
    <property type="project" value="InterPro"/>
</dbReference>
<dbReference type="PANTHER" id="PTHR45908">
    <property type="entry name" value="PROTEIN CBG11750-RELATED"/>
    <property type="match status" value="1"/>
</dbReference>
<feature type="domain" description="Fungal lipase-type" evidence="2">
    <location>
        <begin position="77"/>
        <end position="212"/>
    </location>
</feature>